<name>A0A0A8YEL2_ARUDO</name>
<dbReference type="EMBL" id="GBRH01273329">
    <property type="protein sequence ID" value="JAD24566.1"/>
    <property type="molecule type" value="Transcribed_RNA"/>
</dbReference>
<protein>
    <submittedName>
        <fullName evidence="1">Uncharacterized protein</fullName>
    </submittedName>
</protein>
<evidence type="ECO:0000313" key="1">
    <source>
        <dbReference type="EMBL" id="JAD24566.1"/>
    </source>
</evidence>
<accession>A0A0A8YEL2</accession>
<proteinExistence type="predicted"/>
<reference evidence="1" key="1">
    <citation type="submission" date="2014-09" db="EMBL/GenBank/DDBJ databases">
        <authorList>
            <person name="Magalhaes I.L.F."/>
            <person name="Oliveira U."/>
            <person name="Santos F.R."/>
            <person name="Vidigal T.H.D.A."/>
            <person name="Brescovit A.D."/>
            <person name="Santos A.J."/>
        </authorList>
    </citation>
    <scope>NUCLEOTIDE SEQUENCE</scope>
    <source>
        <tissue evidence="1">Shoot tissue taken approximately 20 cm above the soil surface</tissue>
    </source>
</reference>
<reference evidence="1" key="2">
    <citation type="journal article" date="2015" name="Data Brief">
        <title>Shoot transcriptome of the giant reed, Arundo donax.</title>
        <authorList>
            <person name="Barrero R.A."/>
            <person name="Guerrero F.D."/>
            <person name="Moolhuijzen P."/>
            <person name="Goolsby J.A."/>
            <person name="Tidwell J."/>
            <person name="Bellgard S.E."/>
            <person name="Bellgard M.I."/>
        </authorList>
    </citation>
    <scope>NUCLEOTIDE SEQUENCE</scope>
    <source>
        <tissue evidence="1">Shoot tissue taken approximately 20 cm above the soil surface</tissue>
    </source>
</reference>
<organism evidence="1">
    <name type="scientific">Arundo donax</name>
    <name type="common">Giant reed</name>
    <name type="synonym">Donax arundinaceus</name>
    <dbReference type="NCBI Taxonomy" id="35708"/>
    <lineage>
        <taxon>Eukaryota</taxon>
        <taxon>Viridiplantae</taxon>
        <taxon>Streptophyta</taxon>
        <taxon>Embryophyta</taxon>
        <taxon>Tracheophyta</taxon>
        <taxon>Spermatophyta</taxon>
        <taxon>Magnoliopsida</taxon>
        <taxon>Liliopsida</taxon>
        <taxon>Poales</taxon>
        <taxon>Poaceae</taxon>
        <taxon>PACMAD clade</taxon>
        <taxon>Arundinoideae</taxon>
        <taxon>Arundineae</taxon>
        <taxon>Arundo</taxon>
    </lineage>
</organism>
<dbReference type="AlphaFoldDB" id="A0A0A8YEL2"/>
<sequence length="58" mass="6724">MLPGSFCWLLERSPASTHASPATTTIRETIYMTSCQHYLEVPFLPRFLRFDHICFSCI</sequence>